<keyword evidence="5 8" id="KW-0812">Transmembrane</keyword>
<feature type="transmembrane region" description="Helical" evidence="8">
    <location>
        <begin position="7"/>
        <end position="26"/>
    </location>
</feature>
<dbReference type="InterPro" id="IPR020846">
    <property type="entry name" value="MFS_dom"/>
</dbReference>
<dbReference type="PANTHER" id="PTHR43124:SF3">
    <property type="entry name" value="CHLORAMPHENICOL EFFLUX PUMP RV0191"/>
    <property type="match status" value="1"/>
</dbReference>
<comment type="caution">
    <text evidence="8">Lacks conserved residue(s) required for the propagation of feature annotation.</text>
</comment>
<keyword evidence="3 8" id="KW-0813">Transport</keyword>
<dbReference type="Proteomes" id="UP000477680">
    <property type="component" value="Chromosome"/>
</dbReference>
<keyword evidence="4" id="KW-1003">Cell membrane</keyword>
<dbReference type="EMBL" id="CP048711">
    <property type="protein sequence ID" value="QIB65022.1"/>
    <property type="molecule type" value="Genomic_DNA"/>
</dbReference>
<feature type="domain" description="Major facilitator superfamily (MFS) profile" evidence="9">
    <location>
        <begin position="11"/>
        <end position="395"/>
    </location>
</feature>
<evidence type="ECO:0000256" key="4">
    <source>
        <dbReference type="ARBA" id="ARBA00022475"/>
    </source>
</evidence>
<feature type="transmembrane region" description="Helical" evidence="8">
    <location>
        <begin position="76"/>
        <end position="94"/>
    </location>
</feature>
<evidence type="ECO:0000256" key="1">
    <source>
        <dbReference type="ARBA" id="ARBA00004651"/>
    </source>
</evidence>
<dbReference type="InterPro" id="IPR050189">
    <property type="entry name" value="MFS_Efflux_Transporters"/>
</dbReference>
<evidence type="ECO:0000256" key="3">
    <source>
        <dbReference type="ARBA" id="ARBA00022448"/>
    </source>
</evidence>
<dbReference type="Pfam" id="PF07690">
    <property type="entry name" value="MFS_1"/>
    <property type="match status" value="1"/>
</dbReference>
<feature type="transmembrane region" description="Helical" evidence="8">
    <location>
        <begin position="364"/>
        <end position="389"/>
    </location>
</feature>
<dbReference type="InterPro" id="IPR036259">
    <property type="entry name" value="MFS_trans_sf"/>
</dbReference>
<dbReference type="GO" id="GO:0042910">
    <property type="term" value="F:xenobiotic transmembrane transporter activity"/>
    <property type="evidence" value="ECO:0007669"/>
    <property type="project" value="InterPro"/>
</dbReference>
<dbReference type="NCBIfam" id="TIGR00710">
    <property type="entry name" value="efflux_Bcr_CflA"/>
    <property type="match status" value="1"/>
</dbReference>
<feature type="transmembrane region" description="Helical" evidence="8">
    <location>
        <begin position="165"/>
        <end position="186"/>
    </location>
</feature>
<dbReference type="InterPro" id="IPR004812">
    <property type="entry name" value="Efflux_drug-R_Bcr/CmlA"/>
</dbReference>
<sequence length="395" mass="41501">MTTQTHVPFTIVLALAATLMIGPFSIDTYLPAFPLMADSLGVDIHAVSLSISVYIFSLAIGQLVGGPMSDHFGRRGVLIGGLLLFAGASFGLAFSQSLNALLLGRALQAFGAGWAVVSVPALVRDRVRGQQAAKLFSMIGLVMIVAPGIAPGIGSLLLRLGSWEIIFVFLGLYALAVIPLLLVTVFRGPRPPAPVRDAAGPGVLARYHAVLKTTPALPFIGWQAATFSGLVLFVTYASYIYQIHFGQSKDAFALLFALNIVAMFSFNLLNRVLLSYVTSLRILQAATVAQAAGMVGLLFSATLDLPLAAFVVSMMLYAGSLGAMSPNNNACFLEHFSGNSGSAAALMGATTFGISGLLSGLTTLLPHTLVTIVLSMSGCALVSFSFMLLSLRRPR</sequence>
<dbReference type="AlphaFoldDB" id="A0A6C0TYX2"/>
<dbReference type="KEGG" id="kim:G3T16_06030"/>
<feature type="transmembrane region" description="Helical" evidence="8">
    <location>
        <begin position="216"/>
        <end position="239"/>
    </location>
</feature>
<organism evidence="10 11">
    <name type="scientific">Kineobactrum salinum</name>
    <dbReference type="NCBI Taxonomy" id="2708301"/>
    <lineage>
        <taxon>Bacteria</taxon>
        <taxon>Pseudomonadati</taxon>
        <taxon>Pseudomonadota</taxon>
        <taxon>Gammaproteobacteria</taxon>
        <taxon>Cellvibrionales</taxon>
        <taxon>Halieaceae</taxon>
        <taxon>Kineobactrum</taxon>
    </lineage>
</organism>
<evidence type="ECO:0000256" key="6">
    <source>
        <dbReference type="ARBA" id="ARBA00022989"/>
    </source>
</evidence>
<evidence type="ECO:0000259" key="9">
    <source>
        <dbReference type="PROSITE" id="PS50850"/>
    </source>
</evidence>
<evidence type="ECO:0000256" key="2">
    <source>
        <dbReference type="ARBA" id="ARBA00006236"/>
    </source>
</evidence>
<feature type="transmembrane region" description="Helical" evidence="8">
    <location>
        <begin position="135"/>
        <end position="153"/>
    </location>
</feature>
<keyword evidence="6 8" id="KW-1133">Transmembrane helix</keyword>
<feature type="transmembrane region" description="Helical" evidence="8">
    <location>
        <begin position="106"/>
        <end position="123"/>
    </location>
</feature>
<reference evidence="10 11" key="1">
    <citation type="submission" date="2020-02" db="EMBL/GenBank/DDBJ databases">
        <title>Genome sequencing for Kineobactrum sp. M2.</title>
        <authorList>
            <person name="Park S.-J."/>
        </authorList>
    </citation>
    <scope>NUCLEOTIDE SEQUENCE [LARGE SCALE GENOMIC DNA]</scope>
    <source>
        <strain evidence="10 11">M2</strain>
    </source>
</reference>
<protein>
    <recommendedName>
        <fullName evidence="8">Bcr/CflA family efflux transporter</fullName>
    </recommendedName>
</protein>
<evidence type="ECO:0000313" key="10">
    <source>
        <dbReference type="EMBL" id="QIB65022.1"/>
    </source>
</evidence>
<proteinExistence type="inferred from homology"/>
<comment type="similarity">
    <text evidence="2 8">Belongs to the major facilitator superfamily. Bcr/CmlA family.</text>
</comment>
<dbReference type="Gene3D" id="1.20.1720.10">
    <property type="entry name" value="Multidrug resistance protein D"/>
    <property type="match status" value="1"/>
</dbReference>
<dbReference type="InterPro" id="IPR011701">
    <property type="entry name" value="MFS"/>
</dbReference>
<evidence type="ECO:0000256" key="5">
    <source>
        <dbReference type="ARBA" id="ARBA00022692"/>
    </source>
</evidence>
<accession>A0A6C0TYX2</accession>
<dbReference type="PROSITE" id="PS50850">
    <property type="entry name" value="MFS"/>
    <property type="match status" value="1"/>
</dbReference>
<evidence type="ECO:0000256" key="8">
    <source>
        <dbReference type="RuleBase" id="RU365088"/>
    </source>
</evidence>
<evidence type="ECO:0000313" key="11">
    <source>
        <dbReference type="Proteomes" id="UP000477680"/>
    </source>
</evidence>
<dbReference type="GO" id="GO:0005886">
    <property type="term" value="C:plasma membrane"/>
    <property type="evidence" value="ECO:0007669"/>
    <property type="project" value="UniProtKB-SubCell"/>
</dbReference>
<dbReference type="GO" id="GO:1990961">
    <property type="term" value="P:xenobiotic detoxification by transmembrane export across the plasma membrane"/>
    <property type="evidence" value="ECO:0007669"/>
    <property type="project" value="InterPro"/>
</dbReference>
<name>A0A6C0TYX2_9GAMM</name>
<keyword evidence="8" id="KW-0997">Cell inner membrane</keyword>
<feature type="transmembrane region" description="Helical" evidence="8">
    <location>
        <begin position="251"/>
        <end position="270"/>
    </location>
</feature>
<dbReference type="SUPFAM" id="SSF103473">
    <property type="entry name" value="MFS general substrate transporter"/>
    <property type="match status" value="1"/>
</dbReference>
<gene>
    <name evidence="10" type="ORF">G3T16_06030</name>
</gene>
<dbReference type="RefSeq" id="WP_163494269.1">
    <property type="nucleotide sequence ID" value="NZ_CP048711.1"/>
</dbReference>
<keyword evidence="7 8" id="KW-0472">Membrane</keyword>
<comment type="subcellular location">
    <subcellularLocation>
        <location evidence="8">Cell inner membrane</location>
        <topology evidence="8">Multi-pass membrane protein</topology>
    </subcellularLocation>
    <subcellularLocation>
        <location evidence="1">Cell membrane</location>
        <topology evidence="1">Multi-pass membrane protein</topology>
    </subcellularLocation>
</comment>
<dbReference type="CDD" id="cd17320">
    <property type="entry name" value="MFS_MdfA_MDR_like"/>
    <property type="match status" value="1"/>
</dbReference>
<feature type="transmembrane region" description="Helical" evidence="8">
    <location>
        <begin position="46"/>
        <end position="64"/>
    </location>
</feature>
<dbReference type="InterPro" id="IPR005829">
    <property type="entry name" value="Sugar_transporter_CS"/>
</dbReference>
<keyword evidence="11" id="KW-1185">Reference proteome</keyword>
<dbReference type="PANTHER" id="PTHR43124">
    <property type="entry name" value="PURINE EFFLUX PUMP PBUE"/>
    <property type="match status" value="1"/>
</dbReference>
<evidence type="ECO:0000256" key="7">
    <source>
        <dbReference type="ARBA" id="ARBA00023136"/>
    </source>
</evidence>
<dbReference type="PROSITE" id="PS00216">
    <property type="entry name" value="SUGAR_TRANSPORT_1"/>
    <property type="match status" value="1"/>
</dbReference>